<dbReference type="EMBL" id="JACBKZ010000014">
    <property type="protein sequence ID" value="KAF5934201.1"/>
    <property type="molecule type" value="Genomic_DNA"/>
</dbReference>
<protein>
    <submittedName>
        <fullName evidence="2">Uncharacterized protein</fullName>
    </submittedName>
</protein>
<gene>
    <name evidence="2" type="ORF">HYC85_030372</name>
</gene>
<organism evidence="2 3">
    <name type="scientific">Camellia sinensis</name>
    <name type="common">Tea plant</name>
    <name type="synonym">Thea sinensis</name>
    <dbReference type="NCBI Taxonomy" id="4442"/>
    <lineage>
        <taxon>Eukaryota</taxon>
        <taxon>Viridiplantae</taxon>
        <taxon>Streptophyta</taxon>
        <taxon>Embryophyta</taxon>
        <taxon>Tracheophyta</taxon>
        <taxon>Spermatophyta</taxon>
        <taxon>Magnoliopsida</taxon>
        <taxon>eudicotyledons</taxon>
        <taxon>Gunneridae</taxon>
        <taxon>Pentapetalae</taxon>
        <taxon>asterids</taxon>
        <taxon>Ericales</taxon>
        <taxon>Theaceae</taxon>
        <taxon>Camellia</taxon>
    </lineage>
</organism>
<dbReference type="AlphaFoldDB" id="A0A7J7G224"/>
<accession>A0A7J7G224</accession>
<feature type="region of interest" description="Disordered" evidence="1">
    <location>
        <begin position="542"/>
        <end position="567"/>
    </location>
</feature>
<reference evidence="3" key="1">
    <citation type="journal article" date="2020" name="Nat. Commun.">
        <title>Genome assembly of wild tea tree DASZ reveals pedigree and selection history of tea varieties.</title>
        <authorList>
            <person name="Zhang W."/>
            <person name="Zhang Y."/>
            <person name="Qiu H."/>
            <person name="Guo Y."/>
            <person name="Wan H."/>
            <person name="Zhang X."/>
            <person name="Scossa F."/>
            <person name="Alseekh S."/>
            <person name="Zhang Q."/>
            <person name="Wang P."/>
            <person name="Xu L."/>
            <person name="Schmidt M.H."/>
            <person name="Jia X."/>
            <person name="Li D."/>
            <person name="Zhu A."/>
            <person name="Guo F."/>
            <person name="Chen W."/>
            <person name="Ni D."/>
            <person name="Usadel B."/>
            <person name="Fernie A.R."/>
            <person name="Wen W."/>
        </authorList>
    </citation>
    <scope>NUCLEOTIDE SEQUENCE [LARGE SCALE GENOMIC DNA]</scope>
    <source>
        <strain evidence="3">cv. G240</strain>
    </source>
</reference>
<name>A0A7J7G224_CAMSI</name>
<evidence type="ECO:0000256" key="1">
    <source>
        <dbReference type="SAM" id="MobiDB-lite"/>
    </source>
</evidence>
<evidence type="ECO:0000313" key="2">
    <source>
        <dbReference type="EMBL" id="KAF5934201.1"/>
    </source>
</evidence>
<comment type="caution">
    <text evidence="2">The sequence shown here is derived from an EMBL/GenBank/DDBJ whole genome shotgun (WGS) entry which is preliminary data.</text>
</comment>
<feature type="region of interest" description="Disordered" evidence="1">
    <location>
        <begin position="445"/>
        <end position="471"/>
    </location>
</feature>
<keyword evidence="3" id="KW-1185">Reference proteome</keyword>
<feature type="compositionally biased region" description="Basic and acidic residues" evidence="1">
    <location>
        <begin position="445"/>
        <end position="456"/>
    </location>
</feature>
<proteinExistence type="predicted"/>
<evidence type="ECO:0000313" key="3">
    <source>
        <dbReference type="Proteomes" id="UP000593564"/>
    </source>
</evidence>
<sequence length="567" mass="62771">MAEVAEMLRGHLKTLEPRPLPYLFPPKHNLAKYSTFHQQHGHNIDQCYHLRHEIQDLVHNKVIAPPHKPNVTTNPLPAHNQGKEAEVAAMVGKVNEKGKLSEGTWVGNLSQEVGVVNTVDTEQEVALRQFERERVEDSQKTATTCHPQGGTCTVKMIQVEPDNCLLAIDGKWWDANDLHLVALSAIDKAKLSIDTTPEQLVGLVFPGGAKLMLTFLDKELPPEGSAHNKSLYISMECTKKWTPVVLVDTDSAINVCPFCTAYAIGLKPAEFIPTAQVIWAYDNTSREVMGIVKLHHVKAVSSTFHQMLKYPHGEGVAIVFGNSSIYPHPEVTTPVLEINHGDEDVFLSGFTLIEAQVVQTILAVDEGVYVSAQSIYFMNKLRHVLGLGFGKSEWKGVAALAEVPHNLHTFGLGYVPTKEDWIKKGEKMKGSAKAKRVGKHYELRSTADSDEKRVEPSLKASQSIEDDSDNSEVEMGIALANLLTDPKTDLENMEDNFTIPMIREESGVDPISEILDSLPTCISRKWDGIIRWTVQIFKTGPVVGPHGPNSTVQSDPGLDKSWTRKLK</sequence>
<reference evidence="2 3" key="2">
    <citation type="submission" date="2020-07" db="EMBL/GenBank/DDBJ databases">
        <title>Genome assembly of wild tea tree DASZ reveals pedigree and selection history of tea varieties.</title>
        <authorList>
            <person name="Zhang W."/>
        </authorList>
    </citation>
    <scope>NUCLEOTIDE SEQUENCE [LARGE SCALE GENOMIC DNA]</scope>
    <source>
        <strain evidence="3">cv. G240</strain>
        <tissue evidence="2">Leaf</tissue>
    </source>
</reference>
<feature type="compositionally biased region" description="Basic and acidic residues" evidence="1">
    <location>
        <begin position="557"/>
        <end position="567"/>
    </location>
</feature>
<dbReference type="Proteomes" id="UP000593564">
    <property type="component" value="Unassembled WGS sequence"/>
</dbReference>